<evidence type="ECO:0000256" key="2">
    <source>
        <dbReference type="ARBA" id="ARBA00006285"/>
    </source>
</evidence>
<dbReference type="Gene3D" id="3.30.379.10">
    <property type="entry name" value="Chitobiase/beta-hexosaminidase domain 2-like"/>
    <property type="match status" value="1"/>
</dbReference>
<evidence type="ECO:0000256" key="3">
    <source>
        <dbReference type="ARBA" id="ARBA00022729"/>
    </source>
</evidence>
<dbReference type="Proteomes" id="UP001497600">
    <property type="component" value="Chromosome G"/>
</dbReference>
<evidence type="ECO:0000256" key="1">
    <source>
        <dbReference type="ARBA" id="ARBA00001231"/>
    </source>
</evidence>
<evidence type="ECO:0000256" key="4">
    <source>
        <dbReference type="ARBA" id="ARBA00022801"/>
    </source>
</evidence>
<keyword evidence="5" id="KW-0325">Glycoprotein</keyword>
<feature type="signal peptide" evidence="8">
    <location>
        <begin position="1"/>
        <end position="18"/>
    </location>
</feature>
<dbReference type="InterPro" id="IPR029019">
    <property type="entry name" value="HEX_eukaryotic_N"/>
</dbReference>
<keyword evidence="3 8" id="KW-0732">Signal</keyword>
<feature type="domain" description="Glycoside hydrolase family 20 catalytic" evidence="9">
    <location>
        <begin position="166"/>
        <end position="516"/>
    </location>
</feature>
<dbReference type="InterPro" id="IPR017853">
    <property type="entry name" value="GH"/>
</dbReference>
<protein>
    <recommendedName>
        <fullName evidence="7">Beta-hexosaminidase</fullName>
        <ecNumber evidence="7">3.2.1.52</ecNumber>
    </recommendedName>
</protein>
<evidence type="ECO:0000256" key="8">
    <source>
        <dbReference type="SAM" id="SignalP"/>
    </source>
</evidence>
<feature type="chain" id="PRO_5045358356" description="Beta-hexosaminidase" evidence="8">
    <location>
        <begin position="19"/>
        <end position="580"/>
    </location>
</feature>
<dbReference type="InterPro" id="IPR025705">
    <property type="entry name" value="Beta_hexosaminidase_sua/sub"/>
</dbReference>
<reference evidence="11 12" key="1">
    <citation type="submission" date="2024-01" db="EMBL/GenBank/DDBJ databases">
        <authorList>
            <consortium name="Genoscope - CEA"/>
            <person name="William W."/>
        </authorList>
    </citation>
    <scope>NUCLEOTIDE SEQUENCE [LARGE SCALE GENOMIC DNA]</scope>
    <source>
        <strain evidence="11 12">29B2s-10</strain>
    </source>
</reference>
<dbReference type="Gene3D" id="3.20.20.80">
    <property type="entry name" value="Glycosidases"/>
    <property type="match status" value="1"/>
</dbReference>
<evidence type="ECO:0000313" key="11">
    <source>
        <dbReference type="EMBL" id="CAK7917682.1"/>
    </source>
</evidence>
<accession>A0ABP0EHN6</accession>
<dbReference type="Pfam" id="PF14845">
    <property type="entry name" value="Glycohydro_20b2"/>
    <property type="match status" value="1"/>
</dbReference>
<evidence type="ECO:0000256" key="5">
    <source>
        <dbReference type="ARBA" id="ARBA00023180"/>
    </source>
</evidence>
<dbReference type="InterPro" id="IPR015883">
    <property type="entry name" value="Glyco_hydro_20_cat"/>
</dbReference>
<evidence type="ECO:0000256" key="6">
    <source>
        <dbReference type="ARBA" id="ARBA00023295"/>
    </source>
</evidence>
<dbReference type="EMBL" id="OZ004259">
    <property type="protein sequence ID" value="CAK7917682.1"/>
    <property type="molecule type" value="Genomic_DNA"/>
</dbReference>
<dbReference type="SUPFAM" id="SSF51445">
    <property type="entry name" value="(Trans)glycosidases"/>
    <property type="match status" value="1"/>
</dbReference>
<evidence type="ECO:0000259" key="10">
    <source>
        <dbReference type="Pfam" id="PF14845"/>
    </source>
</evidence>
<name>A0ABP0EHN6_9ASCO</name>
<evidence type="ECO:0000256" key="7">
    <source>
        <dbReference type="PIRNR" id="PIRNR001093"/>
    </source>
</evidence>
<dbReference type="PRINTS" id="PR00738">
    <property type="entry name" value="GLHYDRLASE20"/>
</dbReference>
<proteinExistence type="inferred from homology"/>
<keyword evidence="12" id="KW-1185">Reference proteome</keyword>
<dbReference type="SUPFAM" id="SSF55545">
    <property type="entry name" value="beta-N-acetylhexosaminidase-like domain"/>
    <property type="match status" value="1"/>
</dbReference>
<dbReference type="Pfam" id="PF00728">
    <property type="entry name" value="Glyco_hydro_20"/>
    <property type="match status" value="1"/>
</dbReference>
<keyword evidence="4 7" id="KW-0378">Hydrolase</keyword>
<dbReference type="PANTHER" id="PTHR22600">
    <property type="entry name" value="BETA-HEXOSAMINIDASE"/>
    <property type="match status" value="1"/>
</dbReference>
<feature type="domain" description="Beta-hexosaminidase eukaryotic type N-terminal" evidence="10">
    <location>
        <begin position="23"/>
        <end position="142"/>
    </location>
</feature>
<evidence type="ECO:0000259" key="9">
    <source>
        <dbReference type="Pfam" id="PF00728"/>
    </source>
</evidence>
<dbReference type="InterPro" id="IPR029018">
    <property type="entry name" value="Hex-like_dom2"/>
</dbReference>
<dbReference type="PANTHER" id="PTHR22600:SF26">
    <property type="entry name" value="BETA-N-ACETYLHEXOSAMINIDASE"/>
    <property type="match status" value="1"/>
</dbReference>
<dbReference type="EC" id="3.2.1.52" evidence="7"/>
<comment type="similarity">
    <text evidence="2 7">Belongs to the glycosyl hydrolase 20 family.</text>
</comment>
<dbReference type="PIRSF" id="PIRSF001093">
    <property type="entry name" value="B-hxosamndse_ab_euk"/>
    <property type="match status" value="1"/>
</dbReference>
<organism evidence="11 12">
    <name type="scientific">[Candida] anglica</name>
    <dbReference type="NCBI Taxonomy" id="148631"/>
    <lineage>
        <taxon>Eukaryota</taxon>
        <taxon>Fungi</taxon>
        <taxon>Dikarya</taxon>
        <taxon>Ascomycota</taxon>
        <taxon>Saccharomycotina</taxon>
        <taxon>Pichiomycetes</taxon>
        <taxon>Debaryomycetaceae</taxon>
        <taxon>Kurtzmaniella</taxon>
    </lineage>
</organism>
<sequence>MKVSLLLSQFCFAGLISAAFVDPLPAPRNVTWGNSGSITFADKPDLHVDGASNDVLLQAFERMWTTVTDLKWIPYSVAANITHGSVSQKKLSNITVSLSDEKSDLQLGVSETYTLDVTEDAVVIEADTVWGALHAFTTLQQLFIYNKESQNYYIENPVSIWDEPLYQHRGIMLDTGRNFLSKGKIMQQIEVMALCKLNVLHWHMVDTQSWAIEIKTYPEMIKDAYSDRESFSQEDILDIIQYGKTHGVRIVPEVDLPGHANSGWKRVDPSIVACGNTFWADTAVEPGPGQLDISSNKTIQVVKNVYKELSKLFPDNVFHIGADELQATCWNTSSGILDWYKSHPASPSKGSGFIQLLQYWVDMMYPFFTKSKRITTWQDFITDGVNVPKDTIIQTWNGGASSTKNLTSSGYDVIVSTADFLYLDCGYGGFVTNDPRYLDLAKNDEFNEGAGGSWCNPYKTWQRIYNYDFADGLTEEENKRVLGAEVALWSEQVDSTVVTQKLWPRAAALAESTWSGNKDDKGDYRAYYFTQRINEFREYLVEMGVDASPLVPKMCVKYPHTCDFYKDPLELNKWNTTTAA</sequence>
<comment type="catalytic activity">
    <reaction evidence="1 7">
        <text>Hydrolysis of terminal non-reducing N-acetyl-D-hexosamine residues in N-acetyl-beta-D-hexosaminides.</text>
        <dbReference type="EC" id="3.2.1.52"/>
    </reaction>
</comment>
<keyword evidence="6 7" id="KW-0326">Glycosidase</keyword>
<gene>
    <name evidence="11" type="primary">HEX1</name>
    <name evidence="11" type="ORF">CAAN4_G09736</name>
</gene>
<evidence type="ECO:0000313" key="12">
    <source>
        <dbReference type="Proteomes" id="UP001497600"/>
    </source>
</evidence>